<gene>
    <name evidence="1" type="ORF">SAMN04488111_2582</name>
</gene>
<dbReference type="Pfam" id="PF05711">
    <property type="entry name" value="TylF"/>
    <property type="match status" value="1"/>
</dbReference>
<proteinExistence type="predicted"/>
<keyword evidence="2" id="KW-1185">Reference proteome</keyword>
<evidence type="ECO:0000313" key="1">
    <source>
        <dbReference type="EMBL" id="SNR70453.1"/>
    </source>
</evidence>
<organism evidence="1 2">
    <name type="scientific">Lutibacter flavus</name>
    <dbReference type="NCBI Taxonomy" id="691689"/>
    <lineage>
        <taxon>Bacteria</taxon>
        <taxon>Pseudomonadati</taxon>
        <taxon>Bacteroidota</taxon>
        <taxon>Flavobacteriia</taxon>
        <taxon>Flavobacteriales</taxon>
        <taxon>Flavobacteriaceae</taxon>
        <taxon>Lutibacter</taxon>
    </lineage>
</organism>
<dbReference type="InterPro" id="IPR008884">
    <property type="entry name" value="TylF_MeTrfase"/>
</dbReference>
<dbReference type="Proteomes" id="UP000198412">
    <property type="component" value="Unassembled WGS sequence"/>
</dbReference>
<dbReference type="Gene3D" id="3.40.50.150">
    <property type="entry name" value="Vaccinia Virus protein VP39"/>
    <property type="match status" value="1"/>
</dbReference>
<reference evidence="2" key="1">
    <citation type="submission" date="2017-06" db="EMBL/GenBank/DDBJ databases">
        <authorList>
            <person name="Varghese N."/>
            <person name="Submissions S."/>
        </authorList>
    </citation>
    <scope>NUCLEOTIDE SEQUENCE [LARGE SCALE GENOMIC DNA]</scope>
    <source>
        <strain evidence="2">DSM 27993</strain>
    </source>
</reference>
<dbReference type="RefSeq" id="WP_089378851.1">
    <property type="nucleotide sequence ID" value="NZ_FZNX01000004.1"/>
</dbReference>
<dbReference type="PANTHER" id="PTHR40036:SF1">
    <property type="entry name" value="MACROCIN O-METHYLTRANSFERASE"/>
    <property type="match status" value="1"/>
</dbReference>
<dbReference type="EMBL" id="FZNX01000004">
    <property type="protein sequence ID" value="SNR70453.1"/>
    <property type="molecule type" value="Genomic_DNA"/>
</dbReference>
<evidence type="ECO:0000313" key="2">
    <source>
        <dbReference type="Proteomes" id="UP000198412"/>
    </source>
</evidence>
<dbReference type="PANTHER" id="PTHR40036">
    <property type="entry name" value="MACROCIN O-METHYLTRANSFERASE"/>
    <property type="match status" value="1"/>
</dbReference>
<accession>A0A238YIL8</accession>
<protein>
    <submittedName>
        <fullName evidence="1">Asparagine synthase (Glutamine-hydrolysing)</fullName>
    </submittedName>
</protein>
<dbReference type="InterPro" id="IPR029063">
    <property type="entry name" value="SAM-dependent_MTases_sf"/>
</dbReference>
<name>A0A238YIL8_9FLAO</name>
<dbReference type="AlphaFoldDB" id="A0A238YIL8"/>
<dbReference type="OrthoDB" id="3826968at2"/>
<sequence>MIKRINKILKEVVNIYQEKALLSKLSITNQHLIAEIRDKKLTYLTNKKLVNITSTCNAIKEANLPGIFIEAGCALGGSSILISKLKSKERPFLIYDVFGIIPPPTEDDTKDVHDRYKTITQGKSKGIKGDKYYGYEDNLYEIVKINLHNFEIDRKSESIYLIKGLLQDTMKIEEKVAFAHIDVDWYEPVKTCLERIFPNLVIGGSIILDDYHDWGGCRKATDEFLTKIAGEYILDDSFGSMKITKIVV</sequence>